<name>A0ACB9E3N6_CICIN</name>
<sequence length="115" mass="12712">MSLISIARDSAKWEKLNPRFSREESLRKPSSPVPLKSGTKPPPLHDPLYLNVISNDGMLMILDPVSPSNAPSGSFFSFLVGTLVAALHTAASTKRNSACYNPVVLEPRPRFQFRF</sequence>
<reference evidence="1 2" key="2">
    <citation type="journal article" date="2022" name="Mol. Ecol. Resour.">
        <title>The genomes of chicory, endive, great burdock and yacon provide insights into Asteraceae paleo-polyploidization history and plant inulin production.</title>
        <authorList>
            <person name="Fan W."/>
            <person name="Wang S."/>
            <person name="Wang H."/>
            <person name="Wang A."/>
            <person name="Jiang F."/>
            <person name="Liu H."/>
            <person name="Zhao H."/>
            <person name="Xu D."/>
            <person name="Zhang Y."/>
        </authorList>
    </citation>
    <scope>NUCLEOTIDE SEQUENCE [LARGE SCALE GENOMIC DNA]</scope>
    <source>
        <strain evidence="2">cv. Punajuju</strain>
        <tissue evidence="1">Leaves</tissue>
    </source>
</reference>
<gene>
    <name evidence="1" type="ORF">L2E82_25652</name>
</gene>
<comment type="caution">
    <text evidence="1">The sequence shown here is derived from an EMBL/GenBank/DDBJ whole genome shotgun (WGS) entry which is preliminary data.</text>
</comment>
<protein>
    <submittedName>
        <fullName evidence="1">Uncharacterized protein</fullName>
    </submittedName>
</protein>
<evidence type="ECO:0000313" key="2">
    <source>
        <dbReference type="Proteomes" id="UP001055811"/>
    </source>
</evidence>
<dbReference type="Proteomes" id="UP001055811">
    <property type="component" value="Linkage Group LG04"/>
</dbReference>
<keyword evidence="2" id="KW-1185">Reference proteome</keyword>
<accession>A0ACB9E3N6</accession>
<evidence type="ECO:0000313" key="1">
    <source>
        <dbReference type="EMBL" id="KAI3753594.1"/>
    </source>
</evidence>
<proteinExistence type="predicted"/>
<organism evidence="1 2">
    <name type="scientific">Cichorium intybus</name>
    <name type="common">Chicory</name>
    <dbReference type="NCBI Taxonomy" id="13427"/>
    <lineage>
        <taxon>Eukaryota</taxon>
        <taxon>Viridiplantae</taxon>
        <taxon>Streptophyta</taxon>
        <taxon>Embryophyta</taxon>
        <taxon>Tracheophyta</taxon>
        <taxon>Spermatophyta</taxon>
        <taxon>Magnoliopsida</taxon>
        <taxon>eudicotyledons</taxon>
        <taxon>Gunneridae</taxon>
        <taxon>Pentapetalae</taxon>
        <taxon>asterids</taxon>
        <taxon>campanulids</taxon>
        <taxon>Asterales</taxon>
        <taxon>Asteraceae</taxon>
        <taxon>Cichorioideae</taxon>
        <taxon>Cichorieae</taxon>
        <taxon>Cichoriinae</taxon>
        <taxon>Cichorium</taxon>
    </lineage>
</organism>
<dbReference type="EMBL" id="CM042012">
    <property type="protein sequence ID" value="KAI3753594.1"/>
    <property type="molecule type" value="Genomic_DNA"/>
</dbReference>
<reference evidence="2" key="1">
    <citation type="journal article" date="2022" name="Mol. Ecol. Resour.">
        <title>The genomes of chicory, endive, great burdock and yacon provide insights into Asteraceae palaeo-polyploidization history and plant inulin production.</title>
        <authorList>
            <person name="Fan W."/>
            <person name="Wang S."/>
            <person name="Wang H."/>
            <person name="Wang A."/>
            <person name="Jiang F."/>
            <person name="Liu H."/>
            <person name="Zhao H."/>
            <person name="Xu D."/>
            <person name="Zhang Y."/>
        </authorList>
    </citation>
    <scope>NUCLEOTIDE SEQUENCE [LARGE SCALE GENOMIC DNA]</scope>
    <source>
        <strain evidence="2">cv. Punajuju</strain>
    </source>
</reference>